<organism evidence="8 9">
    <name type="scientific">Elysia crispata</name>
    <name type="common">lettuce slug</name>
    <dbReference type="NCBI Taxonomy" id="231223"/>
    <lineage>
        <taxon>Eukaryota</taxon>
        <taxon>Metazoa</taxon>
        <taxon>Spiralia</taxon>
        <taxon>Lophotrochozoa</taxon>
        <taxon>Mollusca</taxon>
        <taxon>Gastropoda</taxon>
        <taxon>Heterobranchia</taxon>
        <taxon>Euthyneura</taxon>
        <taxon>Panpulmonata</taxon>
        <taxon>Sacoglossa</taxon>
        <taxon>Placobranchoidea</taxon>
        <taxon>Plakobranchidae</taxon>
        <taxon>Elysia</taxon>
    </lineage>
</organism>
<dbReference type="CDD" id="cd00054">
    <property type="entry name" value="EGF_CA"/>
    <property type="match status" value="8"/>
</dbReference>
<feature type="domain" description="EGF-like" evidence="6">
    <location>
        <begin position="780"/>
        <end position="822"/>
    </location>
</feature>
<feature type="domain" description="EGF-like" evidence="6">
    <location>
        <begin position="445"/>
        <end position="486"/>
    </location>
</feature>
<dbReference type="GO" id="GO:0005576">
    <property type="term" value="C:extracellular region"/>
    <property type="evidence" value="ECO:0007669"/>
    <property type="project" value="UniProtKB-SubCell"/>
</dbReference>
<dbReference type="GO" id="GO:0005509">
    <property type="term" value="F:calcium ion binding"/>
    <property type="evidence" value="ECO:0007669"/>
    <property type="project" value="InterPro"/>
</dbReference>
<dbReference type="InterPro" id="IPR016186">
    <property type="entry name" value="C-type_lectin-like/link_sf"/>
</dbReference>
<dbReference type="PROSITE" id="PS01186">
    <property type="entry name" value="EGF_2"/>
    <property type="match status" value="5"/>
</dbReference>
<evidence type="ECO:0000256" key="2">
    <source>
        <dbReference type="ARBA" id="ARBA00022729"/>
    </source>
</evidence>
<dbReference type="SMART" id="SM00034">
    <property type="entry name" value="CLECT"/>
    <property type="match status" value="1"/>
</dbReference>
<proteinExistence type="predicted"/>
<reference evidence="8" key="1">
    <citation type="journal article" date="2023" name="G3 (Bethesda)">
        <title>A reference genome for the long-term kleptoplast-retaining sea slug Elysia crispata morphotype clarki.</title>
        <authorList>
            <person name="Eastman K.E."/>
            <person name="Pendleton A.L."/>
            <person name="Shaikh M.A."/>
            <person name="Suttiyut T."/>
            <person name="Ogas R."/>
            <person name="Tomko P."/>
            <person name="Gavelis G."/>
            <person name="Widhalm J.R."/>
            <person name="Wisecaver J.H."/>
        </authorList>
    </citation>
    <scope>NUCLEOTIDE SEQUENCE</scope>
    <source>
        <strain evidence="8">ECLA1</strain>
    </source>
</reference>
<evidence type="ECO:0000256" key="1">
    <source>
        <dbReference type="ARBA" id="ARBA00022536"/>
    </source>
</evidence>
<dbReference type="EMBL" id="JAWDGP010003095">
    <property type="protein sequence ID" value="KAK3777293.1"/>
    <property type="molecule type" value="Genomic_DNA"/>
</dbReference>
<comment type="caution">
    <text evidence="5">Lacks conserved residue(s) required for the propagation of feature annotation.</text>
</comment>
<comment type="caution">
    <text evidence="8">The sequence shown here is derived from an EMBL/GenBank/DDBJ whole genome shotgun (WGS) entry which is preliminary data.</text>
</comment>
<dbReference type="SUPFAM" id="SSF56436">
    <property type="entry name" value="C-type lectin-like"/>
    <property type="match status" value="1"/>
</dbReference>
<dbReference type="SUPFAM" id="SSF57196">
    <property type="entry name" value="EGF/Laminin"/>
    <property type="match status" value="4"/>
</dbReference>
<feature type="domain" description="EGF-like" evidence="6">
    <location>
        <begin position="319"/>
        <end position="360"/>
    </location>
</feature>
<evidence type="ECO:0000256" key="5">
    <source>
        <dbReference type="PROSITE-ProRule" id="PRU00076"/>
    </source>
</evidence>
<evidence type="ECO:0000259" key="7">
    <source>
        <dbReference type="PROSITE" id="PS50041"/>
    </source>
</evidence>
<dbReference type="PROSITE" id="PS50041">
    <property type="entry name" value="C_TYPE_LECTIN_2"/>
    <property type="match status" value="1"/>
</dbReference>
<keyword evidence="3" id="KW-0677">Repeat</keyword>
<dbReference type="CDD" id="cd00037">
    <property type="entry name" value="CLECT"/>
    <property type="match status" value="1"/>
</dbReference>
<sequence>GDLKMDAALVCQRGSFYEKEVFQFLLPLGTIDIFSNSCDVGNKEERRHAKTRGGIVGFNMKPASLLQMRANFQTQIWRQASKSHPTLPKPEDNGWVIDSSGSLVIQWYEDDFLPKELLDIITEDNCSENEDSIDDEGYQLDSVSLCIDVNECEDNSDVCDSNSVCENNVGSYQCVCNKGFRKVNRATCKDVNECEDISDNCDSNSVCENNVGSYQCVCNKGFRKMNSTTCKDEDECQENKHQCSNNSQCYNLPGSYKCYCLKGFRKDEANAMSCSDIDECDENKHSCRTRSFCNNVPGSYQCSGCRIGYQLDNISHCIDVNECEDNSDDCDSNSVCENNVGSYQCVCNKGFRKVNRATCKDIDECVENTHKCKSNSKCQNVLGSFYCDCNDGYIKTNSFTCIDIDECKKNSHRCSLNSNCQNLDGSYFCSCNNGFKNENRLNCIDKDECVYNNHNCSFNSQCENVPGSFRCRCKHGYRQRDKFICYDKNECREKTHNCSSNSQCENVLGSFRCKCKNGYRQKDKFSCLRIEDCKPCGANTNCIQHNGISGYFCKDADHAKCYDPKNCSLTAAAHKKWNLTCYFWTCKCKPGYLHDSKITSAYICKDINECTIQVGPHANRCGENTECVNFGGRYICKCVSSGYVYNFKDTNIIHCTDIDECVYKEGSRAHKCGANTRCLNTVGSYKCPCLSSGFYRVDDFSCKEMEECRDCGANSNCEVKEGVRGCACRYANPQECLGRFRCSPIPTPKNCTPACLNRICKCNPGYEFDSRSFLKHDCEDINECRYRPRSSCDHFRKCVNTAGSYECHCKKTGSFSDTNSCRATCPDTWTKSKISRTCVKAFEYRYTWREARKICQRLGGDLVVILNSQKYKLLTGLLGNEAYWIGVSDTRTLGKLMWNERIPVKYPNNFIRDTIEEPLRFTSVCGFMERDEEIWYLFSCHMDRKFICELTATPAQAVIRPRQK</sequence>
<dbReference type="Gene3D" id="3.10.100.10">
    <property type="entry name" value="Mannose-Binding Protein A, subunit A"/>
    <property type="match status" value="1"/>
</dbReference>
<dbReference type="InterPro" id="IPR001304">
    <property type="entry name" value="C-type_lectin-like"/>
</dbReference>
<keyword evidence="1 5" id="KW-0245">EGF-like domain</keyword>
<dbReference type="Gene3D" id="2.10.25.10">
    <property type="entry name" value="Laminin"/>
    <property type="match status" value="12"/>
</dbReference>
<feature type="domain" description="C-type lectin" evidence="7">
    <location>
        <begin position="834"/>
        <end position="949"/>
    </location>
</feature>
<evidence type="ECO:0000256" key="4">
    <source>
        <dbReference type="ARBA" id="ARBA00023157"/>
    </source>
</evidence>
<dbReference type="Pfam" id="PF07645">
    <property type="entry name" value="EGF_CA"/>
    <property type="match status" value="12"/>
</dbReference>
<feature type="domain" description="EGF-like" evidence="6">
    <location>
        <begin position="487"/>
        <end position="528"/>
    </location>
</feature>
<dbReference type="SMART" id="SM00181">
    <property type="entry name" value="EGF"/>
    <property type="match status" value="13"/>
</dbReference>
<protein>
    <submittedName>
        <fullName evidence="8">Uncharacterized protein</fullName>
    </submittedName>
</protein>
<dbReference type="SMART" id="SM00179">
    <property type="entry name" value="EGF_CA"/>
    <property type="match status" value="12"/>
</dbReference>
<feature type="domain" description="EGF-like" evidence="6">
    <location>
        <begin position="190"/>
        <end position="228"/>
    </location>
</feature>
<keyword evidence="4" id="KW-1015">Disulfide bond</keyword>
<dbReference type="InterPro" id="IPR049883">
    <property type="entry name" value="NOTCH1_EGF-like"/>
</dbReference>
<dbReference type="PANTHER" id="PTHR24050:SF28">
    <property type="entry name" value="UROMODULIN-LIKE"/>
    <property type="match status" value="1"/>
</dbReference>
<dbReference type="AlphaFoldDB" id="A0AAE0ZX40"/>
<dbReference type="PROSITE" id="PS00010">
    <property type="entry name" value="ASX_HYDROXYL"/>
    <property type="match status" value="9"/>
</dbReference>
<dbReference type="InterPro" id="IPR001881">
    <property type="entry name" value="EGF-like_Ca-bd_dom"/>
</dbReference>
<feature type="domain" description="EGF-like" evidence="6">
    <location>
        <begin position="403"/>
        <end position="444"/>
    </location>
</feature>
<evidence type="ECO:0000313" key="8">
    <source>
        <dbReference type="EMBL" id="KAK3777293.1"/>
    </source>
</evidence>
<dbReference type="InterPro" id="IPR000152">
    <property type="entry name" value="EGF-type_Asp/Asn_hydroxyl_site"/>
</dbReference>
<dbReference type="Proteomes" id="UP001283361">
    <property type="component" value="Unassembled WGS sequence"/>
</dbReference>
<evidence type="ECO:0000313" key="9">
    <source>
        <dbReference type="Proteomes" id="UP001283361"/>
    </source>
</evidence>
<keyword evidence="9" id="KW-1185">Reference proteome</keyword>
<feature type="domain" description="EGF-like" evidence="6">
    <location>
        <begin position="361"/>
        <end position="399"/>
    </location>
</feature>
<name>A0AAE0ZX40_9GAST</name>
<feature type="domain" description="EGF-like" evidence="6">
    <location>
        <begin position="232"/>
        <end position="270"/>
    </location>
</feature>
<gene>
    <name evidence="8" type="ORF">RRG08_064831</name>
</gene>
<dbReference type="PANTHER" id="PTHR24050">
    <property type="entry name" value="PA14 DOMAIN-CONTAINING PROTEIN"/>
    <property type="match status" value="1"/>
</dbReference>
<evidence type="ECO:0000259" key="6">
    <source>
        <dbReference type="PROSITE" id="PS50026"/>
    </source>
</evidence>
<evidence type="ECO:0000256" key="3">
    <source>
        <dbReference type="ARBA" id="ARBA00022737"/>
    </source>
</evidence>
<accession>A0AAE0ZX40</accession>
<dbReference type="SUPFAM" id="SSF57184">
    <property type="entry name" value="Growth factor receptor domain"/>
    <property type="match status" value="2"/>
</dbReference>
<dbReference type="InterPro" id="IPR018097">
    <property type="entry name" value="EGF_Ca-bd_CS"/>
</dbReference>
<dbReference type="InterPro" id="IPR000742">
    <property type="entry name" value="EGF"/>
</dbReference>
<dbReference type="InterPro" id="IPR009030">
    <property type="entry name" value="Growth_fac_rcpt_cys_sf"/>
</dbReference>
<keyword evidence="2" id="KW-0732">Signal</keyword>
<dbReference type="InterPro" id="IPR016187">
    <property type="entry name" value="CTDL_fold"/>
</dbReference>
<feature type="non-terminal residue" evidence="8">
    <location>
        <position position="1"/>
    </location>
</feature>
<dbReference type="FunFam" id="2.10.25.10:FF:000038">
    <property type="entry name" value="Fibrillin 2"/>
    <property type="match status" value="10"/>
</dbReference>
<dbReference type="PROSITE" id="PS50026">
    <property type="entry name" value="EGF_3"/>
    <property type="match status" value="9"/>
</dbReference>
<dbReference type="InterPro" id="IPR052235">
    <property type="entry name" value="Nephronectin_domain"/>
</dbReference>
<dbReference type="PROSITE" id="PS01187">
    <property type="entry name" value="EGF_CA"/>
    <property type="match status" value="5"/>
</dbReference>
<feature type="domain" description="EGF-like" evidence="6">
    <location>
        <begin position="148"/>
        <end position="189"/>
    </location>
</feature>